<dbReference type="Pfam" id="PF01926">
    <property type="entry name" value="MMR_HSR1"/>
    <property type="match status" value="1"/>
</dbReference>
<dbReference type="GO" id="GO:0005525">
    <property type="term" value="F:GTP binding"/>
    <property type="evidence" value="ECO:0007669"/>
    <property type="project" value="UniProtKB-KW"/>
</dbReference>
<comment type="caution">
    <text evidence="4">The sequence shown here is derived from an EMBL/GenBank/DDBJ whole genome shotgun (WGS) entry which is preliminary data.</text>
</comment>
<dbReference type="Gene3D" id="3.40.50.300">
    <property type="entry name" value="P-loop containing nucleotide triphosphate hydrolases"/>
    <property type="match status" value="1"/>
</dbReference>
<keyword evidence="1" id="KW-0547">Nucleotide-binding</keyword>
<name>A0AAD6NJP3_DREDA</name>
<evidence type="ECO:0000259" key="3">
    <source>
        <dbReference type="Pfam" id="PF01926"/>
    </source>
</evidence>
<keyword evidence="2" id="KW-0342">GTP-binding</keyword>
<proteinExistence type="predicted"/>
<reference evidence="4" key="1">
    <citation type="submission" date="2023-01" db="EMBL/GenBank/DDBJ databases">
        <title>The chitinases involved in constricting ring structure development in the nematode-trapping fungus Drechslerella dactyloides.</title>
        <authorList>
            <person name="Wang R."/>
            <person name="Zhang L."/>
            <person name="Tang P."/>
            <person name="Li S."/>
            <person name="Liang L."/>
        </authorList>
    </citation>
    <scope>NUCLEOTIDE SEQUENCE</scope>
    <source>
        <strain evidence="4">YMF1.00031</strain>
    </source>
</reference>
<dbReference type="GO" id="GO:0005739">
    <property type="term" value="C:mitochondrion"/>
    <property type="evidence" value="ECO:0007669"/>
    <property type="project" value="TreeGrafter"/>
</dbReference>
<dbReference type="CDD" id="cd01856">
    <property type="entry name" value="YlqF"/>
    <property type="match status" value="1"/>
</dbReference>
<dbReference type="GO" id="GO:0032543">
    <property type="term" value="P:mitochondrial translation"/>
    <property type="evidence" value="ECO:0007669"/>
    <property type="project" value="TreeGrafter"/>
</dbReference>
<dbReference type="InterPro" id="IPR006073">
    <property type="entry name" value="GTP-bd"/>
</dbReference>
<dbReference type="EMBL" id="JAQGDS010000005">
    <property type="protein sequence ID" value="KAJ6260692.1"/>
    <property type="molecule type" value="Genomic_DNA"/>
</dbReference>
<accession>A0AAD6NJP3</accession>
<protein>
    <recommendedName>
        <fullName evidence="3">G domain-containing protein</fullName>
    </recommendedName>
</protein>
<dbReference type="PANTHER" id="PTHR45782:SF4">
    <property type="entry name" value="MITOCHONDRIAL RIBOSOME-ASSOCIATED GTPASE 1"/>
    <property type="match status" value="1"/>
</dbReference>
<evidence type="ECO:0000313" key="4">
    <source>
        <dbReference type="EMBL" id="KAJ6260692.1"/>
    </source>
</evidence>
<evidence type="ECO:0000256" key="2">
    <source>
        <dbReference type="ARBA" id="ARBA00023134"/>
    </source>
</evidence>
<dbReference type="GO" id="GO:0003924">
    <property type="term" value="F:GTPase activity"/>
    <property type="evidence" value="ECO:0007669"/>
    <property type="project" value="TreeGrafter"/>
</dbReference>
<feature type="domain" description="G" evidence="3">
    <location>
        <begin position="138"/>
        <end position="203"/>
    </location>
</feature>
<dbReference type="InterPro" id="IPR027417">
    <property type="entry name" value="P-loop_NTPase"/>
</dbReference>
<dbReference type="SUPFAM" id="SSF52540">
    <property type="entry name" value="P-loop containing nucleoside triphosphate hydrolases"/>
    <property type="match status" value="1"/>
</dbReference>
<sequence length="342" mass="38059">MAITMASTASFVPRATFPHPESIIKSYFLGHHKAGLTKMRQLISSVELIIECRDYRVPLSSRNPMFEKNLIGRERMIVYTKRDLGANTLDEKTRETIRRWHNPQKVLFTDYTSDNDIKKVIHYAKDTARAVDSLTGTRMMLVGMPNVGKSSLLNALRRVGMHKGKAAITGGQPGVTRSIGSTVRICGDPDILLYDTPGVFIPYVPNAETMLKLALVGCVKDSLIDPVTLCDYLLFRINLVAPSLYSQWHPPTNDVMQLLTTMAIETGRLGKGGVPDATAAAIWLIQRYRAGGMGRFILDDVDPAALERRIEEESKEGMSANQMRKEIKAERAAHKAMKANLD</sequence>
<dbReference type="Gene3D" id="1.10.1580.10">
    <property type="match status" value="1"/>
</dbReference>
<dbReference type="Proteomes" id="UP001221413">
    <property type="component" value="Unassembled WGS sequence"/>
</dbReference>
<dbReference type="InterPro" id="IPR023179">
    <property type="entry name" value="GTP-bd_ortho_bundle_sf"/>
</dbReference>
<evidence type="ECO:0000256" key="1">
    <source>
        <dbReference type="ARBA" id="ARBA00022741"/>
    </source>
</evidence>
<dbReference type="AlphaFoldDB" id="A0AAD6NJP3"/>
<organism evidence="4 5">
    <name type="scientific">Drechslerella dactyloides</name>
    <name type="common">Nematode-trapping fungus</name>
    <name type="synonym">Arthrobotrys dactyloides</name>
    <dbReference type="NCBI Taxonomy" id="74499"/>
    <lineage>
        <taxon>Eukaryota</taxon>
        <taxon>Fungi</taxon>
        <taxon>Dikarya</taxon>
        <taxon>Ascomycota</taxon>
        <taxon>Pezizomycotina</taxon>
        <taxon>Orbiliomycetes</taxon>
        <taxon>Orbiliales</taxon>
        <taxon>Orbiliaceae</taxon>
        <taxon>Drechslerella</taxon>
    </lineage>
</organism>
<gene>
    <name evidence="4" type="ORF">Dda_4921</name>
</gene>
<dbReference type="PANTHER" id="PTHR45782">
    <property type="entry name" value="MITOCHONDRIAL RIBOSOME-ASSOCIATED GTPASE 1"/>
    <property type="match status" value="1"/>
</dbReference>
<evidence type="ECO:0000313" key="5">
    <source>
        <dbReference type="Proteomes" id="UP001221413"/>
    </source>
</evidence>
<keyword evidence="5" id="KW-1185">Reference proteome</keyword>